<evidence type="ECO:0000256" key="11">
    <source>
        <dbReference type="ARBA" id="ARBA00022786"/>
    </source>
</evidence>
<keyword evidence="12" id="KW-0862">Zinc</keyword>
<feature type="compositionally biased region" description="Basic residues" evidence="14">
    <location>
        <begin position="267"/>
        <end position="279"/>
    </location>
</feature>
<evidence type="ECO:0000313" key="18">
    <source>
        <dbReference type="Proteomes" id="UP000824890"/>
    </source>
</evidence>
<feature type="compositionally biased region" description="Polar residues" evidence="14">
    <location>
        <begin position="686"/>
        <end position="698"/>
    </location>
</feature>
<reference evidence="17 18" key="1">
    <citation type="submission" date="2021-05" db="EMBL/GenBank/DDBJ databases">
        <title>Genome Assembly of Synthetic Allotetraploid Brassica napus Reveals Homoeologous Exchanges between Subgenomes.</title>
        <authorList>
            <person name="Davis J.T."/>
        </authorList>
    </citation>
    <scope>NUCLEOTIDE SEQUENCE [LARGE SCALE GENOMIC DNA]</scope>
    <source>
        <strain evidence="18">cv. Da-Ae</strain>
        <tissue evidence="17">Seedling</tissue>
    </source>
</reference>
<dbReference type="SUPFAM" id="SSF57850">
    <property type="entry name" value="RING/U-box"/>
    <property type="match status" value="2"/>
</dbReference>
<evidence type="ECO:0000256" key="7">
    <source>
        <dbReference type="ARBA" id="ARBA00022679"/>
    </source>
</evidence>
<evidence type="ECO:0000256" key="8">
    <source>
        <dbReference type="ARBA" id="ARBA00022723"/>
    </source>
</evidence>
<dbReference type="InterPro" id="IPR002867">
    <property type="entry name" value="IBR_dom"/>
</dbReference>
<dbReference type="InterPro" id="IPR044066">
    <property type="entry name" value="TRIAD_supradom"/>
</dbReference>
<dbReference type="CDD" id="cd22582">
    <property type="entry name" value="BRcat_RBR_unk"/>
    <property type="match status" value="1"/>
</dbReference>
<dbReference type="PROSITE" id="PS50089">
    <property type="entry name" value="ZF_RING_2"/>
    <property type="match status" value="1"/>
</dbReference>
<organism evidence="17 18">
    <name type="scientific">Brassica napus</name>
    <name type="common">Rape</name>
    <dbReference type="NCBI Taxonomy" id="3708"/>
    <lineage>
        <taxon>Eukaryota</taxon>
        <taxon>Viridiplantae</taxon>
        <taxon>Streptophyta</taxon>
        <taxon>Embryophyta</taxon>
        <taxon>Tracheophyta</taxon>
        <taxon>Spermatophyta</taxon>
        <taxon>Magnoliopsida</taxon>
        <taxon>eudicotyledons</taxon>
        <taxon>Gunneridae</taxon>
        <taxon>Pentapetalae</taxon>
        <taxon>rosids</taxon>
        <taxon>malvids</taxon>
        <taxon>Brassicales</taxon>
        <taxon>Brassicaceae</taxon>
        <taxon>Brassiceae</taxon>
        <taxon>Brassica</taxon>
    </lineage>
</organism>
<evidence type="ECO:0000256" key="13">
    <source>
        <dbReference type="PROSITE-ProRule" id="PRU00175"/>
    </source>
</evidence>
<dbReference type="InterPro" id="IPR013083">
    <property type="entry name" value="Znf_RING/FYVE/PHD"/>
</dbReference>
<comment type="similarity">
    <text evidence="5">Belongs to the RBR family. Ariadne subfamily.</text>
</comment>
<accession>A0ABQ7YL76</accession>
<feature type="non-terminal residue" evidence="17">
    <location>
        <position position="1"/>
    </location>
</feature>
<dbReference type="CDD" id="cd22584">
    <property type="entry name" value="Rcat_RBR_unk"/>
    <property type="match status" value="1"/>
</dbReference>
<feature type="region of interest" description="Disordered" evidence="14">
    <location>
        <begin position="649"/>
        <end position="698"/>
    </location>
</feature>
<evidence type="ECO:0000256" key="14">
    <source>
        <dbReference type="SAM" id="MobiDB-lite"/>
    </source>
</evidence>
<dbReference type="Pfam" id="PF01485">
    <property type="entry name" value="IBR"/>
    <property type="match status" value="2"/>
</dbReference>
<proteinExistence type="inferred from homology"/>
<keyword evidence="8" id="KW-0479">Metal-binding</keyword>
<evidence type="ECO:0000256" key="1">
    <source>
        <dbReference type="ARBA" id="ARBA00001798"/>
    </source>
</evidence>
<evidence type="ECO:0000256" key="2">
    <source>
        <dbReference type="ARBA" id="ARBA00001947"/>
    </source>
</evidence>
<dbReference type="InterPro" id="IPR017907">
    <property type="entry name" value="Znf_RING_CS"/>
</dbReference>
<comment type="function">
    <text evidence="3">Might act as an E3 ubiquitin-protein ligase, or as part of E3 complex, which accepts ubiquitin from specific E2 ubiquitin-conjugating enzymes and then transfers it to substrates.</text>
</comment>
<feature type="domain" description="RING-type" evidence="16">
    <location>
        <begin position="48"/>
        <end position="240"/>
    </location>
</feature>
<evidence type="ECO:0000256" key="10">
    <source>
        <dbReference type="ARBA" id="ARBA00022771"/>
    </source>
</evidence>
<dbReference type="PROSITE" id="PS00518">
    <property type="entry name" value="ZF_RING_1"/>
    <property type="match status" value="1"/>
</dbReference>
<keyword evidence="9" id="KW-0677">Repeat</keyword>
<feature type="compositionally biased region" description="Polar residues" evidence="14">
    <location>
        <begin position="557"/>
        <end position="567"/>
    </location>
</feature>
<evidence type="ECO:0000256" key="4">
    <source>
        <dbReference type="ARBA" id="ARBA00004906"/>
    </source>
</evidence>
<name>A0ABQ7YL76_BRANA</name>
<dbReference type="InterPro" id="IPR001841">
    <property type="entry name" value="Znf_RING"/>
</dbReference>
<dbReference type="SMART" id="SM00647">
    <property type="entry name" value="IBR"/>
    <property type="match status" value="2"/>
</dbReference>
<feature type="non-terminal residue" evidence="17">
    <location>
        <position position="698"/>
    </location>
</feature>
<keyword evidence="10 13" id="KW-0863">Zinc-finger</keyword>
<evidence type="ECO:0000256" key="12">
    <source>
        <dbReference type="ARBA" id="ARBA00022833"/>
    </source>
</evidence>
<dbReference type="PROSITE" id="PS51873">
    <property type="entry name" value="TRIAD"/>
    <property type="match status" value="1"/>
</dbReference>
<feature type="region of interest" description="Disordered" evidence="14">
    <location>
        <begin position="473"/>
        <end position="567"/>
    </location>
</feature>
<dbReference type="Gene3D" id="3.30.40.10">
    <property type="entry name" value="Zinc/RING finger domain, C3HC4 (zinc finger)"/>
    <property type="match status" value="1"/>
</dbReference>
<protein>
    <recommendedName>
        <fullName evidence="6">RBR-type E3 ubiquitin transferase</fullName>
        <ecNumber evidence="6">2.3.2.31</ecNumber>
    </recommendedName>
</protein>
<dbReference type="Proteomes" id="UP000824890">
    <property type="component" value="Unassembled WGS sequence"/>
</dbReference>
<evidence type="ECO:0000256" key="3">
    <source>
        <dbReference type="ARBA" id="ARBA00003976"/>
    </source>
</evidence>
<comment type="catalytic activity">
    <reaction evidence="1">
        <text>[E2 ubiquitin-conjugating enzyme]-S-ubiquitinyl-L-cysteine + [acceptor protein]-L-lysine = [E2 ubiquitin-conjugating enzyme]-L-cysteine + [acceptor protein]-N(6)-ubiquitinyl-L-lysine.</text>
        <dbReference type="EC" id="2.3.2.31"/>
    </reaction>
</comment>
<dbReference type="InterPro" id="IPR031127">
    <property type="entry name" value="E3_UB_ligase_RBR"/>
</dbReference>
<keyword evidence="7" id="KW-0808">Transferase</keyword>
<dbReference type="Gene3D" id="1.20.120.1750">
    <property type="match status" value="1"/>
</dbReference>
<evidence type="ECO:0000256" key="9">
    <source>
        <dbReference type="ARBA" id="ARBA00022737"/>
    </source>
</evidence>
<sequence length="698" mass="78453">EEYIPKQYDRQYKGNGRTPSHGRPAIKPIHFAGQGTQVSEIRIHMPAEKKTCGICFDTDFNAEQMFCVTSCGHEFCVECVKRHIEVRVFEGDVHIRCPCYYYCKSKLTFEKRVYCPNPKCSTLMLKTRLSKQEDGSMRCCFKCWEPFCIDCKAPWHKNLSCEDYKRLCPILTVDVVLNVVANQRNWRQCNNCKHLIERSGGCNRVTCRCGFSFCYTCGNHRCVCSPEDPATALWCCLGFIAMVSQSNAAGASGRRRRGTTPRDGKLSRSKKTKRFRLRHDKTSSSMDSTAPVDAVDVASSTKFPIRLFSPGFFPTQLWLNIYSKVNVIGSVASALQGSEAMDIVHFSLVPEAERHLWLDEVADTKVTCLVDHFSSGHTFTTEDFKGGDIQCNSEDKSEGAPILHRNLRPRKCVAVVIEDLTTSEHNEPDVPPQSGSSPNEDLKPWILQQFENFANRINERLNQFEKTLCSHFSVPQPNLHNKGKTEDKKNSGSPKSVDPQKQRPARKVYKTNSAVPNPGRKMHSFPHRSADGLEGTIGHTQPGFTRETRDNNEYSHGLTSQLDQGPFNQNATYQNVVLNLVRCTVFIHEPRIPNVVPDESRTPNPTTTLTVYRDFLFARPQSYVSPAKKGEIYIGEKHVDVSWDEANPHAYNSGKKVPVGEPPTSAAYPESAPDFASTRSEDNVGPVSTNVSSKKTQS</sequence>
<keyword evidence="18" id="KW-1185">Reference proteome</keyword>
<keyword evidence="11" id="KW-0833">Ubl conjugation pathway</keyword>
<comment type="caution">
    <text evidence="17">The sequence shown here is derived from an EMBL/GenBank/DDBJ whole genome shotgun (WGS) entry which is preliminary data.</text>
</comment>
<comment type="pathway">
    <text evidence="4">Protein modification; protein ubiquitination.</text>
</comment>
<dbReference type="EC" id="2.3.2.31" evidence="6"/>
<evidence type="ECO:0000256" key="5">
    <source>
        <dbReference type="ARBA" id="ARBA00005884"/>
    </source>
</evidence>
<evidence type="ECO:0000313" key="17">
    <source>
        <dbReference type="EMBL" id="KAH0867855.1"/>
    </source>
</evidence>
<evidence type="ECO:0000256" key="6">
    <source>
        <dbReference type="ARBA" id="ARBA00012251"/>
    </source>
</evidence>
<feature type="domain" description="RING-type" evidence="15">
    <location>
        <begin position="52"/>
        <end position="98"/>
    </location>
</feature>
<evidence type="ECO:0000259" key="16">
    <source>
        <dbReference type="PROSITE" id="PS51873"/>
    </source>
</evidence>
<dbReference type="EMBL" id="JAGKQM010000017">
    <property type="protein sequence ID" value="KAH0867855.1"/>
    <property type="molecule type" value="Genomic_DNA"/>
</dbReference>
<comment type="cofactor">
    <cofactor evidence="2">
        <name>Zn(2+)</name>
        <dbReference type="ChEBI" id="CHEBI:29105"/>
    </cofactor>
</comment>
<dbReference type="PANTHER" id="PTHR11685">
    <property type="entry name" value="RBR FAMILY RING FINGER AND IBR DOMAIN-CONTAINING"/>
    <property type="match status" value="1"/>
</dbReference>
<gene>
    <name evidence="17" type="ORF">HID58_074877</name>
</gene>
<evidence type="ECO:0000259" key="15">
    <source>
        <dbReference type="PROSITE" id="PS50089"/>
    </source>
</evidence>
<feature type="region of interest" description="Disordered" evidence="14">
    <location>
        <begin position="250"/>
        <end position="288"/>
    </location>
</feature>